<dbReference type="EC" id="2.1.1.-" evidence="6"/>
<sequence length="288" mass="30774">MADWDVLSGTGLTALAVAAARAVESSRAEPLVDDPYAAAFVAAANPPIPMPTTADQLPGADPVWERMSLFMGLRSRFFDEYLVEAATAGVRQVVLVAAGLDSRAFRLDWPPETKVYEVDQPRVLEFKDRVLAERGAAARCERHAVGVDLREDWPKALAEAGFDVEQPTAWLVEGLLPYLPEEAAAALLDTLCALSAPGSTVGVEYLHDPGAAFTDPAVGALLRDSGFDYAALLPERTLADPGERLSAAGWTVSVIGSEELAERYGRVIQEDGPSMFGANGRYVTGRLG</sequence>
<dbReference type="PANTHER" id="PTHR43619:SF2">
    <property type="entry name" value="S-ADENOSYL-L-METHIONINE-DEPENDENT METHYLTRANSFERASES SUPERFAMILY PROTEIN"/>
    <property type="match status" value="1"/>
</dbReference>
<protein>
    <recommendedName>
        <fullName evidence="6">S-adenosyl-L-methionine-dependent methyltransferase</fullName>
        <ecNumber evidence="6">2.1.1.-</ecNumber>
    </recommendedName>
</protein>
<keyword evidence="3 6" id="KW-0489">Methyltransferase</keyword>
<dbReference type="PANTHER" id="PTHR43619">
    <property type="entry name" value="S-ADENOSYL-L-METHIONINE-DEPENDENT METHYLTRANSFERASE YKTD-RELATED"/>
    <property type="match status" value="1"/>
</dbReference>
<proteinExistence type="inferred from homology"/>
<keyword evidence="4 7" id="KW-0808">Transferase</keyword>
<dbReference type="InterPro" id="IPR029063">
    <property type="entry name" value="SAM-dependent_MTases_sf"/>
</dbReference>
<dbReference type="RefSeq" id="WP_091508328.1">
    <property type="nucleotide sequence ID" value="NZ_FORP01000008.1"/>
</dbReference>
<evidence type="ECO:0000256" key="4">
    <source>
        <dbReference type="ARBA" id="ARBA00022679"/>
    </source>
</evidence>
<dbReference type="SUPFAM" id="SSF53335">
    <property type="entry name" value="S-adenosyl-L-methionine-dependent methyltransferases"/>
    <property type="match status" value="1"/>
</dbReference>
<dbReference type="GO" id="GO:0032259">
    <property type="term" value="P:methylation"/>
    <property type="evidence" value="ECO:0007669"/>
    <property type="project" value="UniProtKB-KW"/>
</dbReference>
<evidence type="ECO:0000256" key="2">
    <source>
        <dbReference type="ARBA" id="ARBA00008138"/>
    </source>
</evidence>
<comment type="similarity">
    <text evidence="2 6">Belongs to the UPF0677 family.</text>
</comment>
<dbReference type="Pfam" id="PF04072">
    <property type="entry name" value="LCM"/>
    <property type="match status" value="1"/>
</dbReference>
<comment type="function">
    <text evidence="1 6">Exhibits S-adenosyl-L-methionine-dependent methyltransferase activity.</text>
</comment>
<evidence type="ECO:0000256" key="3">
    <source>
        <dbReference type="ARBA" id="ARBA00022603"/>
    </source>
</evidence>
<gene>
    <name evidence="7" type="ORF">SAMN05421835_108250</name>
</gene>
<evidence type="ECO:0000313" key="7">
    <source>
        <dbReference type="EMBL" id="SFJ77880.1"/>
    </source>
</evidence>
<keyword evidence="5 6" id="KW-0949">S-adenosyl-L-methionine</keyword>
<dbReference type="EMBL" id="FORP01000008">
    <property type="protein sequence ID" value="SFJ77880.1"/>
    <property type="molecule type" value="Genomic_DNA"/>
</dbReference>
<organism evidence="7 8">
    <name type="scientific">Amycolatopsis sacchari</name>
    <dbReference type="NCBI Taxonomy" id="115433"/>
    <lineage>
        <taxon>Bacteria</taxon>
        <taxon>Bacillati</taxon>
        <taxon>Actinomycetota</taxon>
        <taxon>Actinomycetes</taxon>
        <taxon>Pseudonocardiales</taxon>
        <taxon>Pseudonocardiaceae</taxon>
        <taxon>Amycolatopsis</taxon>
    </lineage>
</organism>
<keyword evidence="8" id="KW-1185">Reference proteome</keyword>
<dbReference type="AlphaFoldDB" id="A0A1I3U4E6"/>
<dbReference type="InterPro" id="IPR007213">
    <property type="entry name" value="Ppm1/Ppm2/Tcmp"/>
</dbReference>
<dbReference type="Proteomes" id="UP000199025">
    <property type="component" value="Unassembled WGS sequence"/>
</dbReference>
<evidence type="ECO:0000256" key="1">
    <source>
        <dbReference type="ARBA" id="ARBA00003907"/>
    </source>
</evidence>
<dbReference type="Gene3D" id="3.40.50.150">
    <property type="entry name" value="Vaccinia Virus protein VP39"/>
    <property type="match status" value="1"/>
</dbReference>
<name>A0A1I3U4E6_9PSEU</name>
<evidence type="ECO:0000313" key="8">
    <source>
        <dbReference type="Proteomes" id="UP000199025"/>
    </source>
</evidence>
<dbReference type="OrthoDB" id="9806164at2"/>
<evidence type="ECO:0000256" key="6">
    <source>
        <dbReference type="RuleBase" id="RU362030"/>
    </source>
</evidence>
<reference evidence="7 8" key="1">
    <citation type="submission" date="2016-10" db="EMBL/GenBank/DDBJ databases">
        <authorList>
            <person name="de Groot N.N."/>
        </authorList>
    </citation>
    <scope>NUCLEOTIDE SEQUENCE [LARGE SCALE GENOMIC DNA]</scope>
    <source>
        <strain evidence="7 8">DSM 44468</strain>
    </source>
</reference>
<accession>A0A1I3U4E6</accession>
<dbReference type="STRING" id="115433.SAMN05421835_108250"/>
<evidence type="ECO:0000256" key="5">
    <source>
        <dbReference type="ARBA" id="ARBA00022691"/>
    </source>
</evidence>
<dbReference type="GO" id="GO:0008168">
    <property type="term" value="F:methyltransferase activity"/>
    <property type="evidence" value="ECO:0007669"/>
    <property type="project" value="UniProtKB-UniRule"/>
</dbReference>
<dbReference type="InterPro" id="IPR011610">
    <property type="entry name" value="SAM_mthyl_Trfase_ML2640-like"/>
</dbReference>
<dbReference type="NCBIfam" id="TIGR00027">
    <property type="entry name" value="mthyl_TIGR00027"/>
    <property type="match status" value="1"/>
</dbReference>